<sequence length="383" mass="41608">MDACRQIAEVRDTWVTQCEGQLQALMRSMGRTLPRDEQDEFVMQQFLFADIQTSCAPSLPTNLHEMHRVVLQGRYFLQIVEVSNIGAGHEQRQEDTPNRMLKFCFTDGSTLAYAIEHKLLNNLSATTPRGTKVVVENVHIRHGLLLLTSAVVLGASGNNALETLGTEAASAASIAPAVATTIAPPAALPRTQHAPPPPRPIPTAQGPPPRTAAEIAAEAALSDEERSTDPSIRPLFYDHSTAAVQRRRKKKAAPGSPFTYLAHVQPQSTHVLKAFVKSVASFEFASGTYDLKVYIEDGTRAILVAVDPKFVATLMGVSCDVFVRAMQTNVPQGMQWVTKMQNELSTLEGLMTVHFHATMPPVLASCDDIALSTCAALVSRLSN</sequence>
<dbReference type="AlphaFoldDB" id="A0A485KKK3"/>
<organism evidence="7 8">
    <name type="scientific">Aphanomyces stellatus</name>
    <dbReference type="NCBI Taxonomy" id="120398"/>
    <lineage>
        <taxon>Eukaryota</taxon>
        <taxon>Sar</taxon>
        <taxon>Stramenopiles</taxon>
        <taxon>Oomycota</taxon>
        <taxon>Saprolegniomycetes</taxon>
        <taxon>Saprolegniales</taxon>
        <taxon>Verrucalvaceae</taxon>
        <taxon>Aphanomyces</taxon>
    </lineage>
</organism>
<proteinExistence type="inferred from homology"/>
<feature type="compositionally biased region" description="Pro residues" evidence="3">
    <location>
        <begin position="194"/>
        <end position="210"/>
    </location>
</feature>
<dbReference type="OrthoDB" id="341511at2759"/>
<dbReference type="InterPro" id="IPR042470">
    <property type="entry name" value="RMI1_N_C_sf"/>
</dbReference>
<evidence type="ECO:0000259" key="4">
    <source>
        <dbReference type="Pfam" id="PF08585"/>
    </source>
</evidence>
<dbReference type="InterPro" id="IPR032199">
    <property type="entry name" value="RMI1_C"/>
</dbReference>
<feature type="domain" description="RecQ mediated genome instability protein 1 OB-fold" evidence="4">
    <location>
        <begin position="90"/>
        <end position="151"/>
    </location>
</feature>
<evidence type="ECO:0000313" key="6">
    <source>
        <dbReference type="EMBL" id="KAF0700917.1"/>
    </source>
</evidence>
<dbReference type="Proteomes" id="UP000332933">
    <property type="component" value="Unassembled WGS sequence"/>
</dbReference>
<dbReference type="Pfam" id="PF16099">
    <property type="entry name" value="RMI1_C"/>
    <property type="match status" value="1"/>
</dbReference>
<protein>
    <recommendedName>
        <fullName evidence="2">RecQ-mediated genome instability protein 1</fullName>
    </recommendedName>
</protein>
<evidence type="ECO:0000256" key="1">
    <source>
        <dbReference type="ARBA" id="ARBA00006395"/>
    </source>
</evidence>
<dbReference type="EMBL" id="VJMH01005106">
    <property type="protein sequence ID" value="KAF0700917.1"/>
    <property type="molecule type" value="Genomic_DNA"/>
</dbReference>
<dbReference type="SMART" id="SM01161">
    <property type="entry name" value="DUF1767"/>
    <property type="match status" value="1"/>
</dbReference>
<dbReference type="PANTHER" id="PTHR14790">
    <property type="entry name" value="RECQ-MEDIATED GENOME INSTABILITY PROTEIN 1 RMI1"/>
    <property type="match status" value="1"/>
</dbReference>
<feature type="region of interest" description="Disordered" evidence="3">
    <location>
        <begin position="187"/>
        <end position="211"/>
    </location>
</feature>
<dbReference type="PANTHER" id="PTHR14790:SF15">
    <property type="entry name" value="RECQ-MEDIATED GENOME INSTABILITY PROTEIN 1"/>
    <property type="match status" value="1"/>
</dbReference>
<evidence type="ECO:0000313" key="7">
    <source>
        <dbReference type="EMBL" id="VFT85451.1"/>
    </source>
</evidence>
<dbReference type="EMBL" id="CAADRA010005127">
    <property type="protein sequence ID" value="VFT85451.1"/>
    <property type="molecule type" value="Genomic_DNA"/>
</dbReference>
<dbReference type="GO" id="GO:0000724">
    <property type="term" value="P:double-strand break repair via homologous recombination"/>
    <property type="evidence" value="ECO:0007669"/>
    <property type="project" value="TreeGrafter"/>
</dbReference>
<dbReference type="GO" id="GO:0016604">
    <property type="term" value="C:nuclear body"/>
    <property type="evidence" value="ECO:0007669"/>
    <property type="project" value="TreeGrafter"/>
</dbReference>
<gene>
    <name evidence="7" type="primary">Aste57867_8565</name>
    <name evidence="6" type="ORF">As57867_008533</name>
    <name evidence="7" type="ORF">ASTE57867_8565</name>
</gene>
<evidence type="ECO:0000259" key="5">
    <source>
        <dbReference type="Pfam" id="PF16099"/>
    </source>
</evidence>
<comment type="similarity">
    <text evidence="1">Belongs to the RMI1 family.</text>
</comment>
<dbReference type="GO" id="GO:0031422">
    <property type="term" value="C:RecQ family helicase-topoisomerase III complex"/>
    <property type="evidence" value="ECO:0007669"/>
    <property type="project" value="TreeGrafter"/>
</dbReference>
<evidence type="ECO:0000256" key="3">
    <source>
        <dbReference type="SAM" id="MobiDB-lite"/>
    </source>
</evidence>
<accession>A0A485KKK3</accession>
<feature type="domain" description="RecQ-mediated genome instability protein 1 C-terminal OB-fold" evidence="5">
    <location>
        <begin position="256"/>
        <end position="381"/>
    </location>
</feature>
<reference evidence="7 8" key="1">
    <citation type="submission" date="2019-03" db="EMBL/GenBank/DDBJ databases">
        <authorList>
            <person name="Gaulin E."/>
            <person name="Dumas B."/>
        </authorList>
    </citation>
    <scope>NUCLEOTIDE SEQUENCE [LARGE SCALE GENOMIC DNA]</scope>
    <source>
        <strain evidence="7">CBS 568.67</strain>
    </source>
</reference>
<dbReference type="InterPro" id="IPR013894">
    <property type="entry name" value="RMI1_OB"/>
</dbReference>
<evidence type="ECO:0000313" key="8">
    <source>
        <dbReference type="Proteomes" id="UP000332933"/>
    </source>
</evidence>
<dbReference type="Gene3D" id="2.40.50.770">
    <property type="entry name" value="RecQ-mediated genome instability protein Rmi1, C-terminal domain"/>
    <property type="match status" value="1"/>
</dbReference>
<keyword evidence="8" id="KW-1185">Reference proteome</keyword>
<dbReference type="Pfam" id="PF08585">
    <property type="entry name" value="RMI1_N_C"/>
    <property type="match status" value="1"/>
</dbReference>
<dbReference type="GO" id="GO:0000166">
    <property type="term" value="F:nucleotide binding"/>
    <property type="evidence" value="ECO:0007669"/>
    <property type="project" value="InterPro"/>
</dbReference>
<dbReference type="GO" id="GO:0000712">
    <property type="term" value="P:resolution of meiotic recombination intermediates"/>
    <property type="evidence" value="ECO:0007669"/>
    <property type="project" value="TreeGrafter"/>
</dbReference>
<reference evidence="6" key="2">
    <citation type="submission" date="2019-06" db="EMBL/GenBank/DDBJ databases">
        <title>Genomics analysis of Aphanomyces spp. identifies a new class of oomycete effector associated with host adaptation.</title>
        <authorList>
            <person name="Gaulin E."/>
        </authorList>
    </citation>
    <scope>NUCLEOTIDE SEQUENCE</scope>
    <source>
        <strain evidence="6">CBS 578.67</strain>
    </source>
</reference>
<name>A0A485KKK3_9STRA</name>
<evidence type="ECO:0000256" key="2">
    <source>
        <dbReference type="ARBA" id="ARBA00018987"/>
    </source>
</evidence>